<keyword evidence="9" id="KW-0238">DNA-binding</keyword>
<sequence>MTPTLADKEAFFSQLDELDSVSDESPENPDDFDRVLQSATLELQRVSSLPVSSPPPLEPTSPTPLLPTPRASPEGTGEPEVACARSIPNPRANGPLTTDTMTRGTKTGASRGSRKRKACARTIPEQQQIFKGLVFFFFPNSDVSPLRRLRIQRAQEYGAVWAKDWGNRITHVIVDKGLTFQEVLKHLKLECFPSTVMLLDESYPSECIKFRSILSSHHARFRILGMSVESEPGETRPGGEVSTGDSLPLKPSGRELRTAMTPPEPDSPAGWNFDVSRSPARGGVADEAVRSRTPPPRDALDEMIEAAQCAQDLPLEPLEVFDDETAMGGSDSECSDTHSTGPKRRRFFPEADSTVDAWQQNFICMQTPDPKLTADGPNARTIEILQKMLDYYTKTDDQWRSMAYRKAIGALRRQTTRIVTRNQALSIPGVGSRLADKIEEIAFTDRLRRLENTNTTADERILQLFLGVYGAGIVQASRWLAQGYRSLADLGGRAPLTANQRVGVEHYHDFAQRIPREEVAAHGAMVRDAVQRADPNMQVLIGGSYRRGARDSGDIDVLITKPDAKAGQIRTVMVETVIPDLFRCGFLQARLATTTAADGSKWHGACQLAGGAAWRRIDLLFVPGSELGAALIYFTGNDVFNRSLRLLARRRGMRLNQRGLYGDVRPGTRGRLVEGRDEREIFSRLGVPWRAPEDREC</sequence>
<feature type="domain" description="BRCT" evidence="16">
    <location>
        <begin position="125"/>
        <end position="221"/>
    </location>
</feature>
<dbReference type="InterPro" id="IPR037160">
    <property type="entry name" value="DNA_Pol_thumb_sf"/>
</dbReference>
<keyword evidence="5 14" id="KW-0548">Nucleotidyltransferase</keyword>
<dbReference type="InterPro" id="IPR001357">
    <property type="entry name" value="BRCT_dom"/>
</dbReference>
<dbReference type="Gene3D" id="1.10.150.20">
    <property type="entry name" value="5' to 3' exonuclease, C-terminal subdomain"/>
    <property type="match status" value="1"/>
</dbReference>
<dbReference type="PANTHER" id="PTHR11276">
    <property type="entry name" value="DNA POLYMERASE TYPE-X FAMILY MEMBER"/>
    <property type="match status" value="1"/>
</dbReference>
<keyword evidence="10 14" id="KW-0234">DNA repair</keyword>
<dbReference type="PRINTS" id="PR00869">
    <property type="entry name" value="DNAPOLX"/>
</dbReference>
<evidence type="ECO:0000259" key="16">
    <source>
        <dbReference type="PROSITE" id="PS50172"/>
    </source>
</evidence>
<keyword evidence="11" id="KW-0456">Lyase</keyword>
<dbReference type="PROSITE" id="PS00522">
    <property type="entry name" value="DNA_POLYMERASE_X"/>
    <property type="match status" value="1"/>
</dbReference>
<comment type="similarity">
    <text evidence="2 14">Belongs to the DNA polymerase type-X family.</text>
</comment>
<evidence type="ECO:0000256" key="15">
    <source>
        <dbReference type="SAM" id="MobiDB-lite"/>
    </source>
</evidence>
<evidence type="ECO:0000256" key="14">
    <source>
        <dbReference type="RuleBase" id="RU366014"/>
    </source>
</evidence>
<dbReference type="GO" id="GO:0016829">
    <property type="term" value="F:lyase activity"/>
    <property type="evidence" value="ECO:0007669"/>
    <property type="project" value="UniProtKB-KW"/>
</dbReference>
<dbReference type="CDD" id="cd00141">
    <property type="entry name" value="NT_POLXc"/>
    <property type="match status" value="1"/>
</dbReference>
<comment type="catalytic activity">
    <reaction evidence="12 14">
        <text>DNA(n) + a 2'-deoxyribonucleoside 5'-triphosphate = DNA(n+1) + diphosphate</text>
        <dbReference type="Rhea" id="RHEA:22508"/>
        <dbReference type="Rhea" id="RHEA-COMP:17339"/>
        <dbReference type="Rhea" id="RHEA-COMP:17340"/>
        <dbReference type="ChEBI" id="CHEBI:33019"/>
        <dbReference type="ChEBI" id="CHEBI:61560"/>
        <dbReference type="ChEBI" id="CHEBI:173112"/>
        <dbReference type="EC" id="2.7.7.7"/>
    </reaction>
</comment>
<evidence type="ECO:0000256" key="13">
    <source>
        <dbReference type="PIRSR" id="PIRSR622312-50"/>
    </source>
</evidence>
<dbReference type="EC" id="2.7.7.7" evidence="14"/>
<dbReference type="Pfam" id="PF14791">
    <property type="entry name" value="DNA_pol_B_thumb"/>
    <property type="match status" value="1"/>
</dbReference>
<dbReference type="InterPro" id="IPR018944">
    <property type="entry name" value="DNA_pol_lambd_fingers_domain"/>
</dbReference>
<dbReference type="Pfam" id="PF10391">
    <property type="entry name" value="DNA_pol_lambd_f"/>
    <property type="match status" value="1"/>
</dbReference>
<dbReference type="Gene3D" id="3.30.210.10">
    <property type="entry name" value="DNA polymerase, thumb domain"/>
    <property type="match status" value="1"/>
</dbReference>
<proteinExistence type="inferred from homology"/>
<evidence type="ECO:0000256" key="12">
    <source>
        <dbReference type="ARBA" id="ARBA00049244"/>
    </source>
</evidence>
<keyword evidence="8 14" id="KW-0239">DNA-directed DNA polymerase</keyword>
<dbReference type="EMBL" id="KZ559120">
    <property type="protein sequence ID" value="PLB41664.1"/>
    <property type="molecule type" value="Genomic_DNA"/>
</dbReference>
<keyword evidence="14" id="KW-0539">Nucleus</keyword>
<dbReference type="AlphaFoldDB" id="A0A2I2FM37"/>
<evidence type="ECO:0000256" key="4">
    <source>
        <dbReference type="ARBA" id="ARBA00022679"/>
    </source>
</evidence>
<evidence type="ECO:0000256" key="6">
    <source>
        <dbReference type="ARBA" id="ARBA00022705"/>
    </source>
</evidence>
<dbReference type="Gene3D" id="3.30.460.10">
    <property type="entry name" value="Beta Polymerase, domain 2"/>
    <property type="match status" value="1"/>
</dbReference>
<reference evidence="17 18" key="1">
    <citation type="submission" date="2017-12" db="EMBL/GenBank/DDBJ databases">
        <authorList>
            <consortium name="DOE Joint Genome Institute"/>
            <person name="Haridas S."/>
            <person name="Kjaerbolling I."/>
            <person name="Vesth T.C."/>
            <person name="Frisvad J.C."/>
            <person name="Nybo J.L."/>
            <person name="Theobald S."/>
            <person name="Kuo A."/>
            <person name="Bowyer P."/>
            <person name="Matsuda Y."/>
            <person name="Mondo S."/>
            <person name="Lyhne E.K."/>
            <person name="Kogle M.E."/>
            <person name="Clum A."/>
            <person name="Lipzen A."/>
            <person name="Salamov A."/>
            <person name="Ngan C.Y."/>
            <person name="Daum C."/>
            <person name="Chiniquy J."/>
            <person name="Barry K."/>
            <person name="LaButti K."/>
            <person name="Simmons B.A."/>
            <person name="Magnuson J.K."/>
            <person name="Mortensen U.H."/>
            <person name="Larsen T.O."/>
            <person name="Grigoriev I.V."/>
            <person name="Baker S.E."/>
            <person name="Andersen M.R."/>
            <person name="Nordberg H.P."/>
            <person name="Cantor M.N."/>
            <person name="Hua S.X."/>
        </authorList>
    </citation>
    <scope>NUCLEOTIDE SEQUENCE [LARGE SCALE GENOMIC DNA]</scope>
    <source>
        <strain evidence="17 18">CBS 102.13</strain>
    </source>
</reference>
<keyword evidence="4 14" id="KW-0808">Transferase</keyword>
<dbReference type="GO" id="GO:0006260">
    <property type="term" value="P:DNA replication"/>
    <property type="evidence" value="ECO:0007669"/>
    <property type="project" value="UniProtKB-KW"/>
</dbReference>
<dbReference type="InterPro" id="IPR043519">
    <property type="entry name" value="NT_sf"/>
</dbReference>
<keyword evidence="7 14" id="KW-0227">DNA damage</keyword>
<keyword evidence="3" id="KW-0237">DNA synthesis</keyword>
<protein>
    <recommendedName>
        <fullName evidence="14">DNA polymerase</fullName>
        <ecNumber evidence="14">2.7.7.7</ecNumber>
    </recommendedName>
</protein>
<evidence type="ECO:0000256" key="7">
    <source>
        <dbReference type="ARBA" id="ARBA00022763"/>
    </source>
</evidence>
<dbReference type="InterPro" id="IPR029398">
    <property type="entry name" value="PolB_thumb"/>
</dbReference>
<dbReference type="Proteomes" id="UP000234585">
    <property type="component" value="Unassembled WGS sequence"/>
</dbReference>
<dbReference type="InterPro" id="IPR019843">
    <property type="entry name" value="DNA_pol-X_BS"/>
</dbReference>
<evidence type="ECO:0000313" key="18">
    <source>
        <dbReference type="Proteomes" id="UP000234585"/>
    </source>
</evidence>
<organism evidence="17 18">
    <name type="scientific">Aspergillus candidus</name>
    <dbReference type="NCBI Taxonomy" id="41067"/>
    <lineage>
        <taxon>Eukaryota</taxon>
        <taxon>Fungi</taxon>
        <taxon>Dikarya</taxon>
        <taxon>Ascomycota</taxon>
        <taxon>Pezizomycotina</taxon>
        <taxon>Eurotiomycetes</taxon>
        <taxon>Eurotiomycetidae</taxon>
        <taxon>Eurotiales</taxon>
        <taxon>Aspergillaceae</taxon>
        <taxon>Aspergillus</taxon>
        <taxon>Aspergillus subgen. Circumdati</taxon>
    </lineage>
</organism>
<dbReference type="SUPFAM" id="SSF47802">
    <property type="entry name" value="DNA polymerase beta, N-terminal domain-like"/>
    <property type="match status" value="1"/>
</dbReference>
<feature type="compositionally biased region" description="Low complexity" evidence="15">
    <location>
        <begin position="97"/>
        <end position="107"/>
    </location>
</feature>
<dbReference type="InterPro" id="IPR010996">
    <property type="entry name" value="HHH_MUS81"/>
</dbReference>
<comment type="cofactor">
    <cofactor evidence="1">
        <name>Mn(2+)</name>
        <dbReference type="ChEBI" id="CHEBI:29035"/>
    </cofactor>
</comment>
<evidence type="ECO:0000256" key="2">
    <source>
        <dbReference type="ARBA" id="ARBA00008323"/>
    </source>
</evidence>
<dbReference type="Pfam" id="PF14792">
    <property type="entry name" value="DNA_pol_B_palm"/>
    <property type="match status" value="1"/>
</dbReference>
<evidence type="ECO:0000256" key="1">
    <source>
        <dbReference type="ARBA" id="ARBA00001936"/>
    </source>
</evidence>
<dbReference type="GO" id="GO:0003887">
    <property type="term" value="F:DNA-directed DNA polymerase activity"/>
    <property type="evidence" value="ECO:0007669"/>
    <property type="project" value="UniProtKB-UniRule"/>
</dbReference>
<dbReference type="InterPro" id="IPR002054">
    <property type="entry name" value="DNA-dir_DNA_pol_X"/>
</dbReference>
<gene>
    <name evidence="17" type="ORF">BDW47DRAFT_133140</name>
</gene>
<feature type="compositionally biased region" description="Pro residues" evidence="15">
    <location>
        <begin position="52"/>
        <end position="67"/>
    </location>
</feature>
<dbReference type="InterPro" id="IPR002008">
    <property type="entry name" value="DNA_pol_X_beta-like"/>
</dbReference>
<dbReference type="GO" id="GO:0006303">
    <property type="term" value="P:double-strand break repair via nonhomologous end joining"/>
    <property type="evidence" value="ECO:0007669"/>
    <property type="project" value="TreeGrafter"/>
</dbReference>
<evidence type="ECO:0000256" key="9">
    <source>
        <dbReference type="ARBA" id="ARBA00023125"/>
    </source>
</evidence>
<keyword evidence="18" id="KW-1185">Reference proteome</keyword>
<dbReference type="InterPro" id="IPR022312">
    <property type="entry name" value="DNA_pol_X"/>
</dbReference>
<dbReference type="GeneID" id="36524912"/>
<evidence type="ECO:0000256" key="11">
    <source>
        <dbReference type="ARBA" id="ARBA00023239"/>
    </source>
</evidence>
<dbReference type="GO" id="GO:0005634">
    <property type="term" value="C:nucleus"/>
    <property type="evidence" value="ECO:0007669"/>
    <property type="project" value="UniProtKB-SubCell"/>
</dbReference>
<feature type="active site" description="Nucleophile; Schiff-base intermediate with DNA; for 5'-dRP lyase activity" evidence="13">
    <location>
        <position position="437"/>
    </location>
</feature>
<evidence type="ECO:0000256" key="5">
    <source>
        <dbReference type="ARBA" id="ARBA00022695"/>
    </source>
</evidence>
<dbReference type="STRING" id="41067.A0A2I2FM37"/>
<dbReference type="SUPFAM" id="SSF52113">
    <property type="entry name" value="BRCT domain"/>
    <property type="match status" value="1"/>
</dbReference>
<dbReference type="SMART" id="SM00483">
    <property type="entry name" value="POLXc"/>
    <property type="match status" value="1"/>
</dbReference>
<evidence type="ECO:0000256" key="3">
    <source>
        <dbReference type="ARBA" id="ARBA00022634"/>
    </source>
</evidence>
<dbReference type="Gene3D" id="1.10.150.110">
    <property type="entry name" value="DNA polymerase beta, N-terminal domain-like"/>
    <property type="match status" value="1"/>
</dbReference>
<accession>A0A2I2FM37</accession>
<comment type="subcellular location">
    <subcellularLocation>
        <location evidence="14">Nucleus</location>
    </subcellularLocation>
</comment>
<dbReference type="GO" id="GO:0046872">
    <property type="term" value="F:metal ion binding"/>
    <property type="evidence" value="ECO:0007669"/>
    <property type="project" value="UniProtKB-UniRule"/>
</dbReference>
<dbReference type="PRINTS" id="PR00870">
    <property type="entry name" value="DNAPOLXBETA"/>
</dbReference>
<keyword evidence="6" id="KW-0235">DNA replication</keyword>
<feature type="compositionally biased region" description="Basic and acidic residues" evidence="15">
    <location>
        <begin position="1"/>
        <end position="10"/>
    </location>
</feature>
<evidence type="ECO:0000313" key="17">
    <source>
        <dbReference type="EMBL" id="PLB41664.1"/>
    </source>
</evidence>
<evidence type="ECO:0000256" key="8">
    <source>
        <dbReference type="ARBA" id="ARBA00022932"/>
    </source>
</evidence>
<dbReference type="Gene3D" id="3.40.50.10190">
    <property type="entry name" value="BRCT domain"/>
    <property type="match status" value="1"/>
</dbReference>
<dbReference type="InterPro" id="IPR027421">
    <property type="entry name" value="DNA_pol_lamdba_lyase_dom_sf"/>
</dbReference>
<dbReference type="SUPFAM" id="SSF81585">
    <property type="entry name" value="PsbU/PolX domain-like"/>
    <property type="match status" value="1"/>
</dbReference>
<feature type="region of interest" description="Disordered" evidence="15">
    <location>
        <begin position="1"/>
        <end position="118"/>
    </location>
</feature>
<dbReference type="FunFam" id="1.10.150.110:FF:000005">
    <property type="entry name" value="DNA polymerase POL4"/>
    <property type="match status" value="1"/>
</dbReference>
<dbReference type="InterPro" id="IPR028207">
    <property type="entry name" value="DNA_pol_B_palm_palm"/>
</dbReference>
<dbReference type="InterPro" id="IPR036420">
    <property type="entry name" value="BRCT_dom_sf"/>
</dbReference>
<dbReference type="Pfam" id="PF14716">
    <property type="entry name" value="HHH_8"/>
    <property type="match status" value="1"/>
</dbReference>
<feature type="compositionally biased region" description="Acidic residues" evidence="15">
    <location>
        <begin position="16"/>
        <end position="30"/>
    </location>
</feature>
<dbReference type="OrthoDB" id="205514at2759"/>
<comment type="function">
    <text evidence="14">DNA polymerase that functions in several pathways of DNA repair. Involved in base excision repair (BER) responsible for repair of lesions that give rise to abasic (AP) sites in DNA. Also contributes to DNA double-strand break repair by non-homologous end joining and homologous recombination. Has both template-dependent and template-independent (terminal transferase) DNA polymerase activities. Has also a 5'-deoxyribose-5-phosphate lyase (dRP lyase) activity.</text>
</comment>
<dbReference type="PANTHER" id="PTHR11276:SF28">
    <property type="entry name" value="DNA POLYMERASE LAMBDA"/>
    <property type="match status" value="1"/>
</dbReference>
<dbReference type="RefSeq" id="XP_024675676.1">
    <property type="nucleotide sequence ID" value="XM_024817752.1"/>
</dbReference>
<dbReference type="SUPFAM" id="SSF81301">
    <property type="entry name" value="Nucleotidyltransferase"/>
    <property type="match status" value="1"/>
</dbReference>
<dbReference type="PROSITE" id="PS50172">
    <property type="entry name" value="BRCT"/>
    <property type="match status" value="1"/>
</dbReference>
<dbReference type="GO" id="GO:0003677">
    <property type="term" value="F:DNA binding"/>
    <property type="evidence" value="ECO:0007669"/>
    <property type="project" value="UniProtKB-UniRule"/>
</dbReference>
<name>A0A2I2FM37_ASPCN</name>
<evidence type="ECO:0000256" key="10">
    <source>
        <dbReference type="ARBA" id="ARBA00023204"/>
    </source>
</evidence>
<feature type="region of interest" description="Disordered" evidence="15">
    <location>
        <begin position="326"/>
        <end position="345"/>
    </location>
</feature>
<feature type="region of interest" description="Disordered" evidence="15">
    <location>
        <begin position="229"/>
        <end position="295"/>
    </location>
</feature>